<dbReference type="EMBL" id="VSSQ01117999">
    <property type="protein sequence ID" value="MPN52160.1"/>
    <property type="molecule type" value="Genomic_DNA"/>
</dbReference>
<proteinExistence type="predicted"/>
<organism evidence="1">
    <name type="scientific">bioreactor metagenome</name>
    <dbReference type="NCBI Taxonomy" id="1076179"/>
    <lineage>
        <taxon>unclassified sequences</taxon>
        <taxon>metagenomes</taxon>
        <taxon>ecological metagenomes</taxon>
    </lineage>
</organism>
<dbReference type="AlphaFoldDB" id="A0A645IM38"/>
<evidence type="ECO:0000313" key="1">
    <source>
        <dbReference type="EMBL" id="MPN52160.1"/>
    </source>
</evidence>
<gene>
    <name evidence="1" type="ORF">SDC9_199814</name>
</gene>
<accession>A0A645IM38</accession>
<protein>
    <submittedName>
        <fullName evidence="1">Uncharacterized protein</fullName>
    </submittedName>
</protein>
<name>A0A645IM38_9ZZZZ</name>
<reference evidence="1" key="1">
    <citation type="submission" date="2019-08" db="EMBL/GenBank/DDBJ databases">
        <authorList>
            <person name="Kucharzyk K."/>
            <person name="Murdoch R.W."/>
            <person name="Higgins S."/>
            <person name="Loffler F."/>
        </authorList>
    </citation>
    <scope>NUCLEOTIDE SEQUENCE</scope>
</reference>
<comment type="caution">
    <text evidence="1">The sequence shown here is derived from an EMBL/GenBank/DDBJ whole genome shotgun (WGS) entry which is preliminary data.</text>
</comment>
<sequence length="142" mass="16013">MILHCRLNWKLRSLLSRQICTKWSFPRCWVESTIAAMLCSPSTRVKAAQMLKIGPLCWNGCIYAGQNGGDLPPKFWIPPRAKKPASKLSASPSMGLMPTAIYVPKREFTDWCGCLPSILRTAATLLLPRSKSCLKLYKKTQW</sequence>